<dbReference type="Pfam" id="PF04965">
    <property type="entry name" value="GPW_gp25"/>
    <property type="match status" value="1"/>
</dbReference>
<gene>
    <name evidence="2" type="ORF">SAMN05216233_10151</name>
</gene>
<reference evidence="2 3" key="1">
    <citation type="submission" date="2016-10" db="EMBL/GenBank/DDBJ databases">
        <authorList>
            <person name="de Groot N.N."/>
        </authorList>
    </citation>
    <scope>NUCLEOTIDE SEQUENCE [LARGE SCALE GENOMIC DNA]</scope>
    <source>
        <strain evidence="2 3">AA1</strain>
    </source>
</reference>
<proteinExistence type="predicted"/>
<dbReference type="InterPro" id="IPR007048">
    <property type="entry name" value="IraD/Gp25-like"/>
</dbReference>
<organism evidence="2 3">
    <name type="scientific">Desulfoluna spongiiphila</name>
    <dbReference type="NCBI Taxonomy" id="419481"/>
    <lineage>
        <taxon>Bacteria</taxon>
        <taxon>Pseudomonadati</taxon>
        <taxon>Thermodesulfobacteriota</taxon>
        <taxon>Desulfobacteria</taxon>
        <taxon>Desulfobacterales</taxon>
        <taxon>Desulfolunaceae</taxon>
        <taxon>Desulfoluna</taxon>
    </lineage>
</organism>
<protein>
    <recommendedName>
        <fullName evidence="1">IraD/Gp25-like domain-containing protein</fullName>
    </recommendedName>
</protein>
<evidence type="ECO:0000313" key="3">
    <source>
        <dbReference type="Proteomes" id="UP000198870"/>
    </source>
</evidence>
<evidence type="ECO:0000313" key="2">
    <source>
        <dbReference type="EMBL" id="SCX75661.1"/>
    </source>
</evidence>
<accession>A0A1G5ACT5</accession>
<dbReference type="RefSeq" id="WP_217640208.1">
    <property type="nucleotide sequence ID" value="NZ_FMUX01000001.1"/>
</dbReference>
<dbReference type="AlphaFoldDB" id="A0A1G5ACT5"/>
<dbReference type="EMBL" id="FMUX01000001">
    <property type="protein sequence ID" value="SCX75661.1"/>
    <property type="molecule type" value="Genomic_DNA"/>
</dbReference>
<name>A0A1G5ACT5_9BACT</name>
<dbReference type="Gene3D" id="3.10.450.40">
    <property type="match status" value="1"/>
</dbReference>
<dbReference type="STRING" id="419481.SAMN05216233_10151"/>
<feature type="domain" description="IraD/Gp25-like" evidence="1">
    <location>
        <begin position="21"/>
        <end position="100"/>
    </location>
</feature>
<keyword evidence="3" id="KW-1185">Reference proteome</keyword>
<dbReference type="Proteomes" id="UP000198870">
    <property type="component" value="Unassembled WGS sequence"/>
</dbReference>
<evidence type="ECO:0000259" key="1">
    <source>
        <dbReference type="Pfam" id="PF04965"/>
    </source>
</evidence>
<sequence length="118" mass="12823">MPDTIPAVGMDAETGARLSGYDHLKQSIGDILATPLGSRVMRRDYGSRLPELMHAPMTQGLNVEIFAAVAEALATWEKRFRLTRVESVSAGPGQLTLSLRGDYLPLGKEILMEGVIVQ</sequence>
<dbReference type="SUPFAM" id="SSF160719">
    <property type="entry name" value="gpW/gp25-like"/>
    <property type="match status" value="1"/>
</dbReference>